<dbReference type="GeneID" id="76984680"/>
<organism evidence="5 6">
    <name type="scientific">Bacillus mojavensis</name>
    <dbReference type="NCBI Taxonomy" id="72360"/>
    <lineage>
        <taxon>Bacteria</taxon>
        <taxon>Bacillati</taxon>
        <taxon>Bacillota</taxon>
        <taxon>Bacilli</taxon>
        <taxon>Bacillales</taxon>
        <taxon>Bacillaceae</taxon>
        <taxon>Bacillus</taxon>
    </lineage>
</organism>
<keyword evidence="6" id="KW-1185">Reference proteome</keyword>
<dbReference type="InterPro" id="IPR020904">
    <property type="entry name" value="Sc_DH/Rdtase_CS"/>
</dbReference>
<dbReference type="PANTHER" id="PTHR44196">
    <property type="entry name" value="DEHYDROGENASE/REDUCTASE SDR FAMILY MEMBER 7B"/>
    <property type="match status" value="1"/>
</dbReference>
<dbReference type="SMART" id="SM00822">
    <property type="entry name" value="PKS_KR"/>
    <property type="match status" value="1"/>
</dbReference>
<dbReference type="EMBL" id="CP051464">
    <property type="protein sequence ID" value="QJC98359.1"/>
    <property type="molecule type" value="Genomic_DNA"/>
</dbReference>
<dbReference type="Pfam" id="PF00106">
    <property type="entry name" value="adh_short"/>
    <property type="match status" value="1"/>
</dbReference>
<dbReference type="InterPro" id="IPR036291">
    <property type="entry name" value="NAD(P)-bd_dom_sf"/>
</dbReference>
<feature type="domain" description="Ketoreductase" evidence="4">
    <location>
        <begin position="31"/>
        <end position="218"/>
    </location>
</feature>
<dbReference type="PRINTS" id="PR00081">
    <property type="entry name" value="GDHRDH"/>
</dbReference>
<protein>
    <submittedName>
        <fullName evidence="5">Short-chain dehydrogenase/oxidoreductase YxnA</fullName>
    </submittedName>
</protein>
<sequence>MPNDDTVTNTEQLEKQQNPKTKLKLKKVKDQVIVITGATSGIGLVTARMAAEKGAKVVAAARNEEALQELVDEVKKKGHEAIYVKADVGKEEDVNRIAETAISTFGHFDTWVNNAAVSVFGHAMDVTTEDMKRVFDTNFWGPVYGTRAAVKHFTSRGGPGALINVGSLFGDRGTVIQSTYASAKFALHGWTESIRMELEKEQAPVSVTLIHPGRIDTPYNEHARSYLDKQPAHYRSMIYPPEAAAEAILFAAEHPKRDMYIGSQAKSIAMLGTLFPRLTDRLMEKIMYYSQHAERPSKPREESALYHAGYGMHDRGRNKGWLRSRSYYVKATKRPAVTAAAAVGLACVWAAVKRTK</sequence>
<evidence type="ECO:0000256" key="1">
    <source>
        <dbReference type="ARBA" id="ARBA00006484"/>
    </source>
</evidence>
<dbReference type="Proteomes" id="UP000501048">
    <property type="component" value="Chromosome"/>
</dbReference>
<dbReference type="PANTHER" id="PTHR44196:SF1">
    <property type="entry name" value="DEHYDROGENASE_REDUCTASE SDR FAMILY MEMBER 7B"/>
    <property type="match status" value="1"/>
</dbReference>
<dbReference type="Gene3D" id="3.40.50.720">
    <property type="entry name" value="NAD(P)-binding Rossmann-like Domain"/>
    <property type="match status" value="1"/>
</dbReference>
<gene>
    <name evidence="5" type="primary">yxnA</name>
    <name evidence="5" type="ORF">HC660_39120</name>
</gene>
<keyword evidence="2" id="KW-0560">Oxidoreductase</keyword>
<dbReference type="InterPro" id="IPR057326">
    <property type="entry name" value="KR_dom"/>
</dbReference>
<dbReference type="PROSITE" id="PS00061">
    <property type="entry name" value="ADH_SHORT"/>
    <property type="match status" value="1"/>
</dbReference>
<name>A0ABX6M2J6_BACMO</name>
<dbReference type="PRINTS" id="PR00080">
    <property type="entry name" value="SDRFAMILY"/>
</dbReference>
<evidence type="ECO:0000313" key="6">
    <source>
        <dbReference type="Proteomes" id="UP000501048"/>
    </source>
</evidence>
<proteinExistence type="inferred from homology"/>
<evidence type="ECO:0000259" key="4">
    <source>
        <dbReference type="SMART" id="SM00822"/>
    </source>
</evidence>
<reference evidence="5 6" key="1">
    <citation type="submission" date="2020-04" db="EMBL/GenBank/DDBJ databases">
        <title>Plant growth promoting and environmental Bacillus: genomic and epigenetic comparison.</title>
        <authorList>
            <person name="Reva O.N."/>
            <person name="Lutz S."/>
            <person name="Ahrens C.H."/>
        </authorList>
    </citation>
    <scope>NUCLEOTIDE SEQUENCE [LARGE SCALE GENOMIC DNA]</scope>
    <source>
        <strain evidence="5 6">UCMB5075</strain>
    </source>
</reference>
<dbReference type="RefSeq" id="WP_168749240.1">
    <property type="nucleotide sequence ID" value="NZ_CP051464.1"/>
</dbReference>
<dbReference type="NCBIfam" id="NF005495">
    <property type="entry name" value="PRK07109.1"/>
    <property type="match status" value="1"/>
</dbReference>
<accession>A0ABX6M2J6</accession>
<evidence type="ECO:0000256" key="3">
    <source>
        <dbReference type="RuleBase" id="RU000363"/>
    </source>
</evidence>
<dbReference type="SUPFAM" id="SSF51735">
    <property type="entry name" value="NAD(P)-binding Rossmann-fold domains"/>
    <property type="match status" value="1"/>
</dbReference>
<evidence type="ECO:0000256" key="2">
    <source>
        <dbReference type="ARBA" id="ARBA00023002"/>
    </source>
</evidence>
<dbReference type="InterPro" id="IPR002347">
    <property type="entry name" value="SDR_fam"/>
</dbReference>
<dbReference type="CDD" id="cd05360">
    <property type="entry name" value="SDR_c3"/>
    <property type="match status" value="1"/>
</dbReference>
<evidence type="ECO:0000313" key="5">
    <source>
        <dbReference type="EMBL" id="QJC98359.1"/>
    </source>
</evidence>
<comment type="similarity">
    <text evidence="1 3">Belongs to the short-chain dehydrogenases/reductases (SDR) family.</text>
</comment>